<dbReference type="CDD" id="cd07185">
    <property type="entry name" value="OmpA_C-like"/>
    <property type="match status" value="1"/>
</dbReference>
<dbReference type="PRINTS" id="PR01021">
    <property type="entry name" value="OMPADOMAIN"/>
</dbReference>
<dbReference type="SUPFAM" id="SSF82171">
    <property type="entry name" value="DPP6 N-terminal domain-like"/>
    <property type="match status" value="1"/>
</dbReference>
<dbReference type="InterPro" id="IPR006664">
    <property type="entry name" value="OMP_bac"/>
</dbReference>
<dbReference type="InterPro" id="IPR011990">
    <property type="entry name" value="TPR-like_helical_dom_sf"/>
</dbReference>
<evidence type="ECO:0000259" key="6">
    <source>
        <dbReference type="PROSITE" id="PS51123"/>
    </source>
</evidence>
<keyword evidence="2 4" id="KW-0472">Membrane</keyword>
<dbReference type="Pfam" id="PF07676">
    <property type="entry name" value="PD40"/>
    <property type="match status" value="3"/>
</dbReference>
<dbReference type="PROSITE" id="PS51123">
    <property type="entry name" value="OMPA_2"/>
    <property type="match status" value="1"/>
</dbReference>
<dbReference type="PANTHER" id="PTHR30329">
    <property type="entry name" value="STATOR ELEMENT OF FLAGELLAR MOTOR COMPLEX"/>
    <property type="match status" value="1"/>
</dbReference>
<evidence type="ECO:0000256" key="2">
    <source>
        <dbReference type="ARBA" id="ARBA00023136"/>
    </source>
</evidence>
<keyword evidence="3" id="KW-0998">Cell outer membrane</keyword>
<feature type="signal peptide" evidence="5">
    <location>
        <begin position="1"/>
        <end position="18"/>
    </location>
</feature>
<evidence type="ECO:0000256" key="1">
    <source>
        <dbReference type="ARBA" id="ARBA00004442"/>
    </source>
</evidence>
<feature type="chain" id="PRO_5022954827" evidence="5">
    <location>
        <begin position="19"/>
        <end position="716"/>
    </location>
</feature>
<accession>A0A5B8VBY5</accession>
<evidence type="ECO:0000256" key="3">
    <source>
        <dbReference type="ARBA" id="ARBA00023237"/>
    </source>
</evidence>
<dbReference type="OrthoDB" id="1490539at2"/>
<dbReference type="Gene3D" id="1.25.40.10">
    <property type="entry name" value="Tetratricopeptide repeat domain"/>
    <property type="match status" value="1"/>
</dbReference>
<dbReference type="Pfam" id="PF00691">
    <property type="entry name" value="OmpA"/>
    <property type="match status" value="1"/>
</dbReference>
<evidence type="ECO:0000313" key="8">
    <source>
        <dbReference type="Proteomes" id="UP000321533"/>
    </source>
</evidence>
<gene>
    <name evidence="7" type="ORF">FRZ67_17525</name>
</gene>
<dbReference type="InterPro" id="IPR006665">
    <property type="entry name" value="OmpA-like"/>
</dbReference>
<reference evidence="7 8" key="1">
    <citation type="journal article" date="2016" name="Int. J. Syst. Evol. Microbiol.">
        <title>Panacibacter ginsenosidivorans gen. nov., sp. nov., with ginsenoside converting activity isolated from soil of a ginseng field.</title>
        <authorList>
            <person name="Siddiqi M.Z."/>
            <person name="Muhammad Shafi S."/>
            <person name="Choi K.D."/>
            <person name="Im W.T."/>
        </authorList>
    </citation>
    <scope>NUCLEOTIDE SEQUENCE [LARGE SCALE GENOMIC DNA]</scope>
    <source>
        <strain evidence="7 8">Gsoil1550</strain>
    </source>
</reference>
<dbReference type="PANTHER" id="PTHR30329:SF21">
    <property type="entry name" value="LIPOPROTEIN YIAD-RELATED"/>
    <property type="match status" value="1"/>
</dbReference>
<name>A0A5B8VBY5_9BACT</name>
<dbReference type="SUPFAM" id="SSF48452">
    <property type="entry name" value="TPR-like"/>
    <property type="match status" value="1"/>
</dbReference>
<dbReference type="SUPFAM" id="SSF103088">
    <property type="entry name" value="OmpA-like"/>
    <property type="match status" value="1"/>
</dbReference>
<organism evidence="7 8">
    <name type="scientific">Panacibacter ginsenosidivorans</name>
    <dbReference type="NCBI Taxonomy" id="1813871"/>
    <lineage>
        <taxon>Bacteria</taxon>
        <taxon>Pseudomonadati</taxon>
        <taxon>Bacteroidota</taxon>
        <taxon>Chitinophagia</taxon>
        <taxon>Chitinophagales</taxon>
        <taxon>Chitinophagaceae</taxon>
        <taxon>Panacibacter</taxon>
    </lineage>
</organism>
<evidence type="ECO:0000256" key="5">
    <source>
        <dbReference type="SAM" id="SignalP"/>
    </source>
</evidence>
<keyword evidence="8" id="KW-1185">Reference proteome</keyword>
<protein>
    <submittedName>
        <fullName evidence="7">OmpA family protein</fullName>
    </submittedName>
</protein>
<dbReference type="Gene3D" id="3.30.1330.60">
    <property type="entry name" value="OmpA-like domain"/>
    <property type="match status" value="1"/>
</dbReference>
<dbReference type="GO" id="GO:0009279">
    <property type="term" value="C:cell outer membrane"/>
    <property type="evidence" value="ECO:0007669"/>
    <property type="project" value="UniProtKB-SubCell"/>
</dbReference>
<dbReference type="InterPro" id="IPR036737">
    <property type="entry name" value="OmpA-like_sf"/>
</dbReference>
<keyword evidence="5" id="KW-0732">Signal</keyword>
<dbReference type="Proteomes" id="UP000321533">
    <property type="component" value="Chromosome"/>
</dbReference>
<dbReference type="Gene3D" id="2.120.10.30">
    <property type="entry name" value="TolB, C-terminal domain"/>
    <property type="match status" value="1"/>
</dbReference>
<evidence type="ECO:0000313" key="7">
    <source>
        <dbReference type="EMBL" id="QEC69020.1"/>
    </source>
</evidence>
<dbReference type="InterPro" id="IPR011659">
    <property type="entry name" value="WD40"/>
</dbReference>
<feature type="domain" description="OmpA-like" evidence="6">
    <location>
        <begin position="602"/>
        <end position="716"/>
    </location>
</feature>
<dbReference type="AlphaFoldDB" id="A0A5B8VBY5"/>
<evidence type="ECO:0000256" key="4">
    <source>
        <dbReference type="PROSITE-ProRule" id="PRU00473"/>
    </source>
</evidence>
<sequence>MKTFFLYIFLFAGLVTNAQVNTAFDKINFPDQKDAFKEAKHNYEEGKEIFQTGFKMFLAERDFFLSTHDYMPVSHNDYHHAGEIAFKEALKLLEPANKFNPNNADLNWMIAFSKFHINSASDESLQYFEKAYKLDPNVFPDLTYFAGWAYHLQAKWDNAIKYYNLYLAYLKTQSKAPAHKLEDVNKKISECENGKVLMAKPQRVFVENLGAGVNSSSPDYSAFITADESELFFTSRRDNSTGKKIDPGSGSYFEDLYVSHKDHGAWGTAQNLGQPINSEGHDATAGLSNDGNTLYIYQDNKSDGGDLYESQLKGTAWQKPEHMNKYVNTKFHESTISESFDDKLIYFVSDKENGLGDRDIYFCKKDGKGNWTGTTNIGPTINTKYAEEGVFLHPDGVTMYFSSQGHGTMGGYDIFKSNLVDGKWSEPVNLGWPINGPDDDVFFVVSGNGRRGYYSSAREGGYGDKDIYAITFLGEEKPFLLSNEDNLIASVTAPVKTIQPAPPVEIKTPSLTILKGTITDAVTQEPLEATIELIDNTKNELIATFKSNSATGKYLVTIPDGRNYGIAVTRDPYLFHSENFDIPPTNGYQEVIKDVQLKKVVVGTKIILKNIFFDFDKSTLRPESVNELERLIKFLNNEPTVKIEIGGHTDWKGSDEYNIKLSQSRCESVVKYLIDHGIAKERLTAHGYGEKVPIDTNETDEGRQMNRRTEFEILSK</sequence>
<dbReference type="Gene3D" id="2.60.40.1120">
    <property type="entry name" value="Carboxypeptidase-like, regulatory domain"/>
    <property type="match status" value="1"/>
</dbReference>
<dbReference type="InterPro" id="IPR050330">
    <property type="entry name" value="Bact_OuterMem_StrucFunc"/>
</dbReference>
<dbReference type="RefSeq" id="WP_147191653.1">
    <property type="nucleotide sequence ID" value="NZ_CP042435.1"/>
</dbReference>
<comment type="subcellular location">
    <subcellularLocation>
        <location evidence="1">Cell outer membrane</location>
    </subcellularLocation>
</comment>
<dbReference type="EMBL" id="CP042435">
    <property type="protein sequence ID" value="QEC69020.1"/>
    <property type="molecule type" value="Genomic_DNA"/>
</dbReference>
<proteinExistence type="predicted"/>
<dbReference type="InterPro" id="IPR011042">
    <property type="entry name" value="6-blade_b-propeller_TolB-like"/>
</dbReference>
<dbReference type="KEGG" id="pgin:FRZ67_17525"/>